<dbReference type="Gene3D" id="1.10.630.10">
    <property type="entry name" value="Cytochrome P450"/>
    <property type="match status" value="1"/>
</dbReference>
<keyword evidence="9 14" id="KW-0560">Oxidoreductase</keyword>
<dbReference type="PANTHER" id="PTHR47944">
    <property type="entry name" value="CYTOCHROME P450 98A9"/>
    <property type="match status" value="1"/>
</dbReference>
<comment type="pathway">
    <text evidence="3">Alkaloid biosynthesis.</text>
</comment>
<keyword evidence="12 15" id="KW-0472">Membrane</keyword>
<evidence type="ECO:0000256" key="10">
    <source>
        <dbReference type="ARBA" id="ARBA00023004"/>
    </source>
</evidence>
<evidence type="ECO:0000256" key="2">
    <source>
        <dbReference type="ARBA" id="ARBA00004167"/>
    </source>
</evidence>
<gene>
    <name evidence="16" type="ORF">C2S53_004803</name>
</gene>
<comment type="caution">
    <text evidence="16">The sequence shown here is derived from an EMBL/GenBank/DDBJ whole genome shotgun (WGS) entry which is preliminary data.</text>
</comment>
<protein>
    <submittedName>
        <fullName evidence="16">Uncharacterized protein</fullName>
    </submittedName>
</protein>
<evidence type="ECO:0000256" key="12">
    <source>
        <dbReference type="ARBA" id="ARBA00023136"/>
    </source>
</evidence>
<dbReference type="GO" id="GO:0005506">
    <property type="term" value="F:iron ion binding"/>
    <property type="evidence" value="ECO:0007669"/>
    <property type="project" value="InterPro"/>
</dbReference>
<keyword evidence="10 13" id="KW-0408">Iron</keyword>
<comment type="cofactor">
    <cofactor evidence="1 13">
        <name>heme</name>
        <dbReference type="ChEBI" id="CHEBI:30413"/>
    </cofactor>
</comment>
<reference evidence="16 17" key="1">
    <citation type="journal article" date="2021" name="Nat. Commun.">
        <title>Incipient diploidization of the medicinal plant Perilla within 10,000 years.</title>
        <authorList>
            <person name="Zhang Y."/>
            <person name="Shen Q."/>
            <person name="Leng L."/>
            <person name="Zhang D."/>
            <person name="Chen S."/>
            <person name="Shi Y."/>
            <person name="Ning Z."/>
            <person name="Chen S."/>
        </authorList>
    </citation>
    <scope>NUCLEOTIDE SEQUENCE [LARGE SCALE GENOMIC DNA]</scope>
    <source>
        <strain evidence="17">cv. PC099</strain>
    </source>
</reference>
<dbReference type="Proteomes" id="UP001190926">
    <property type="component" value="Unassembled WGS sequence"/>
</dbReference>
<evidence type="ECO:0000313" key="16">
    <source>
        <dbReference type="EMBL" id="KAH6834001.1"/>
    </source>
</evidence>
<dbReference type="Pfam" id="PF00067">
    <property type="entry name" value="p450"/>
    <property type="match status" value="1"/>
</dbReference>
<evidence type="ECO:0000256" key="4">
    <source>
        <dbReference type="ARBA" id="ARBA00010617"/>
    </source>
</evidence>
<dbReference type="PRINTS" id="PR00385">
    <property type="entry name" value="P450"/>
</dbReference>
<dbReference type="GO" id="GO:0016705">
    <property type="term" value="F:oxidoreductase activity, acting on paired donors, with incorporation or reduction of molecular oxygen"/>
    <property type="evidence" value="ECO:0007669"/>
    <property type="project" value="InterPro"/>
</dbReference>
<comment type="similarity">
    <text evidence="4 14">Belongs to the cytochrome P450 family.</text>
</comment>
<proteinExistence type="inferred from homology"/>
<dbReference type="AlphaFoldDB" id="A0AAD4JHS4"/>
<dbReference type="PANTHER" id="PTHR47944:SF5">
    <property type="entry name" value="CYTOCHROME P450 71A1-LIKE"/>
    <property type="match status" value="1"/>
</dbReference>
<keyword evidence="17" id="KW-1185">Reference proteome</keyword>
<dbReference type="PROSITE" id="PS00086">
    <property type="entry name" value="CYTOCHROME_P450"/>
    <property type="match status" value="1"/>
</dbReference>
<evidence type="ECO:0000256" key="8">
    <source>
        <dbReference type="ARBA" id="ARBA00022989"/>
    </source>
</evidence>
<name>A0AAD4JHS4_PERFH</name>
<evidence type="ECO:0000256" key="7">
    <source>
        <dbReference type="ARBA" id="ARBA00022723"/>
    </source>
</evidence>
<evidence type="ECO:0000256" key="13">
    <source>
        <dbReference type="PIRSR" id="PIRSR602401-1"/>
    </source>
</evidence>
<evidence type="ECO:0000256" key="5">
    <source>
        <dbReference type="ARBA" id="ARBA00022617"/>
    </source>
</evidence>
<keyword evidence="5 13" id="KW-0349">Heme</keyword>
<keyword evidence="6 15" id="KW-0812">Transmembrane</keyword>
<dbReference type="EMBL" id="SDAM02000053">
    <property type="protein sequence ID" value="KAH6834001.1"/>
    <property type="molecule type" value="Genomic_DNA"/>
</dbReference>
<evidence type="ECO:0000256" key="6">
    <source>
        <dbReference type="ARBA" id="ARBA00022692"/>
    </source>
</evidence>
<feature type="transmembrane region" description="Helical" evidence="15">
    <location>
        <begin position="6"/>
        <end position="23"/>
    </location>
</feature>
<evidence type="ECO:0000256" key="14">
    <source>
        <dbReference type="RuleBase" id="RU000461"/>
    </source>
</evidence>
<evidence type="ECO:0000256" key="1">
    <source>
        <dbReference type="ARBA" id="ARBA00001971"/>
    </source>
</evidence>
<dbReference type="PRINTS" id="PR00463">
    <property type="entry name" value="EP450I"/>
</dbReference>
<dbReference type="InterPro" id="IPR002401">
    <property type="entry name" value="Cyt_P450_E_grp-I"/>
</dbReference>
<evidence type="ECO:0000256" key="3">
    <source>
        <dbReference type="ARBA" id="ARBA00004913"/>
    </source>
</evidence>
<dbReference type="GO" id="GO:0004497">
    <property type="term" value="F:monooxygenase activity"/>
    <property type="evidence" value="ECO:0007669"/>
    <property type="project" value="UniProtKB-KW"/>
</dbReference>
<dbReference type="GO" id="GO:0016020">
    <property type="term" value="C:membrane"/>
    <property type="evidence" value="ECO:0007669"/>
    <property type="project" value="UniProtKB-SubCell"/>
</dbReference>
<evidence type="ECO:0000256" key="15">
    <source>
        <dbReference type="SAM" id="Phobius"/>
    </source>
</evidence>
<dbReference type="InterPro" id="IPR001128">
    <property type="entry name" value="Cyt_P450"/>
</dbReference>
<evidence type="ECO:0000256" key="9">
    <source>
        <dbReference type="ARBA" id="ARBA00023002"/>
    </source>
</evidence>
<keyword evidence="7 13" id="KW-0479">Metal-binding</keyword>
<keyword evidence="8 15" id="KW-1133">Transmembrane helix</keyword>
<feature type="binding site" description="axial binding residue" evidence="13">
    <location>
        <position position="432"/>
    </location>
    <ligand>
        <name>heme</name>
        <dbReference type="ChEBI" id="CHEBI:30413"/>
    </ligand>
    <ligandPart>
        <name>Fe</name>
        <dbReference type="ChEBI" id="CHEBI:18248"/>
    </ligandPart>
</feature>
<keyword evidence="11 14" id="KW-0503">Monooxygenase</keyword>
<sequence>MENFLILFSIVSIATLAFITRILKDRRPKQDLPPGPKPWPIIGNLNLLGSIPHQSLHHLSQKYGEIMLLKFGKFPVVIASSPEMARQFLKVHDAVFASRPALAAGKYTAYNYSDMTWAPYGPYWRQARKIFFSEVFNAKRLEFYERIRVEERRNFLSRLGSLSGEPVGLRDHLYCYTQSTICRMIIGDKYMSKSDELQEMVDEWFLLNGVFNIGDWIPWLSFFDLQGYVKKMKALHKKLDSFHNFVIEDHLAGRAAENDVVHALLQMVDDPNLGVQLTRDCVKALIQDLLVGGTDTSATIVEWAVHEILRQPRIVEKAKEELDRVIGRKRWVEENDFPSHLPYIDAIVMETCRLHPVGTLLGPHYATQDCNVAGYNISKGTTVLINAWSIGRDPDSWAEPEAFLPERFVGKETDMLGSNFGLLPFGSGRRRCPGHNLGLKLVRTTLANLLHGFELKLVEDVSMEEEYGLTTHPKHPLNIIMKPTLPPYLYS</sequence>
<organism evidence="16 17">
    <name type="scientific">Perilla frutescens var. hirtella</name>
    <name type="common">Perilla citriodora</name>
    <name type="synonym">Perilla setoyensis</name>
    <dbReference type="NCBI Taxonomy" id="608512"/>
    <lineage>
        <taxon>Eukaryota</taxon>
        <taxon>Viridiplantae</taxon>
        <taxon>Streptophyta</taxon>
        <taxon>Embryophyta</taxon>
        <taxon>Tracheophyta</taxon>
        <taxon>Spermatophyta</taxon>
        <taxon>Magnoliopsida</taxon>
        <taxon>eudicotyledons</taxon>
        <taxon>Gunneridae</taxon>
        <taxon>Pentapetalae</taxon>
        <taxon>asterids</taxon>
        <taxon>lamiids</taxon>
        <taxon>Lamiales</taxon>
        <taxon>Lamiaceae</taxon>
        <taxon>Nepetoideae</taxon>
        <taxon>Elsholtzieae</taxon>
        <taxon>Perilla</taxon>
    </lineage>
</organism>
<dbReference type="CDD" id="cd20618">
    <property type="entry name" value="CYP71_clan"/>
    <property type="match status" value="1"/>
</dbReference>
<dbReference type="SUPFAM" id="SSF48264">
    <property type="entry name" value="Cytochrome P450"/>
    <property type="match status" value="1"/>
</dbReference>
<comment type="subcellular location">
    <subcellularLocation>
        <location evidence="2">Membrane</location>
        <topology evidence="2">Single-pass membrane protein</topology>
    </subcellularLocation>
</comment>
<dbReference type="InterPro" id="IPR036396">
    <property type="entry name" value="Cyt_P450_sf"/>
</dbReference>
<accession>A0AAD4JHS4</accession>
<dbReference type="FunFam" id="1.10.630.10:FF:000097">
    <property type="entry name" value="Cytochrome P-450 19"/>
    <property type="match status" value="1"/>
</dbReference>
<dbReference type="InterPro" id="IPR017972">
    <property type="entry name" value="Cyt_P450_CS"/>
</dbReference>
<evidence type="ECO:0000313" key="17">
    <source>
        <dbReference type="Proteomes" id="UP001190926"/>
    </source>
</evidence>
<evidence type="ECO:0000256" key="11">
    <source>
        <dbReference type="ARBA" id="ARBA00023033"/>
    </source>
</evidence>
<dbReference type="GO" id="GO:0020037">
    <property type="term" value="F:heme binding"/>
    <property type="evidence" value="ECO:0007669"/>
    <property type="project" value="InterPro"/>
</dbReference>